<dbReference type="KEGG" id="crq:GCK72_020605"/>
<protein>
    <submittedName>
        <fullName evidence="7">CRE-SRE-9 protein</fullName>
    </submittedName>
</protein>
<dbReference type="InParanoid" id="E3NEL2"/>
<dbReference type="AlphaFoldDB" id="E3NEL2"/>
<evidence type="ECO:0000256" key="1">
    <source>
        <dbReference type="ARBA" id="ARBA00004141"/>
    </source>
</evidence>
<evidence type="ECO:0000313" key="8">
    <source>
        <dbReference type="Proteomes" id="UP000008281"/>
    </source>
</evidence>
<keyword evidence="4 6" id="KW-1133">Transmembrane helix</keyword>
<evidence type="ECO:0000256" key="5">
    <source>
        <dbReference type="ARBA" id="ARBA00023136"/>
    </source>
</evidence>
<dbReference type="PANTHER" id="PTHR47518">
    <property type="entry name" value="SERPENTINE RECEPTOR CLASS EPSILON-13-RELATED"/>
    <property type="match status" value="1"/>
</dbReference>
<organism evidence="8">
    <name type="scientific">Caenorhabditis remanei</name>
    <name type="common">Caenorhabditis vulgaris</name>
    <dbReference type="NCBI Taxonomy" id="31234"/>
    <lineage>
        <taxon>Eukaryota</taxon>
        <taxon>Metazoa</taxon>
        <taxon>Ecdysozoa</taxon>
        <taxon>Nematoda</taxon>
        <taxon>Chromadorea</taxon>
        <taxon>Rhabditida</taxon>
        <taxon>Rhabditina</taxon>
        <taxon>Rhabditomorpha</taxon>
        <taxon>Rhabditoidea</taxon>
        <taxon>Rhabditidae</taxon>
        <taxon>Peloderinae</taxon>
        <taxon>Caenorhabditis</taxon>
    </lineage>
</organism>
<evidence type="ECO:0000256" key="3">
    <source>
        <dbReference type="ARBA" id="ARBA00022692"/>
    </source>
</evidence>
<comment type="similarity">
    <text evidence="2">Belongs to the nematode receptor-like protein sre family.</text>
</comment>
<accession>E3NEL2</accession>
<dbReference type="EMBL" id="DS268622">
    <property type="protein sequence ID" value="EFO94671.1"/>
    <property type="molecule type" value="Genomic_DNA"/>
</dbReference>
<gene>
    <name evidence="7" type="primary">Cre-sre-9</name>
    <name evidence="7" type="ORF">CRE_07817</name>
</gene>
<dbReference type="OrthoDB" id="5819751at2759"/>
<dbReference type="PANTHER" id="PTHR47518:SF11">
    <property type="entry name" value="SERPENTINE RECEPTOR, CLASS E (EPSILON)-RELATED"/>
    <property type="match status" value="1"/>
</dbReference>
<reference evidence="7" key="1">
    <citation type="submission" date="2007-07" db="EMBL/GenBank/DDBJ databases">
        <title>PCAP assembly of the Caenorhabditis remanei genome.</title>
        <authorList>
            <consortium name="The Caenorhabditis remanei Sequencing Consortium"/>
            <person name="Wilson R.K."/>
        </authorList>
    </citation>
    <scope>NUCLEOTIDE SEQUENCE [LARGE SCALE GENOMIC DNA]</scope>
    <source>
        <strain evidence="7">PB4641</strain>
    </source>
</reference>
<keyword evidence="3 6" id="KW-0812">Transmembrane</keyword>
<dbReference type="Proteomes" id="UP000008281">
    <property type="component" value="Unassembled WGS sequence"/>
</dbReference>
<dbReference type="OMA" id="GHDMTSH"/>
<comment type="subcellular location">
    <subcellularLocation>
        <location evidence="1">Membrane</location>
        <topology evidence="1">Multi-pass membrane protein</topology>
    </subcellularLocation>
</comment>
<feature type="transmembrane region" description="Helical" evidence="6">
    <location>
        <begin position="22"/>
        <end position="47"/>
    </location>
</feature>
<dbReference type="FunCoup" id="E3NEL2">
    <property type="interactions" value="170"/>
</dbReference>
<dbReference type="Pfam" id="PF03125">
    <property type="entry name" value="Sre"/>
    <property type="match status" value="1"/>
</dbReference>
<dbReference type="InterPro" id="IPR004151">
    <property type="entry name" value="7TM_GPCR_serpentine_rcpt_Sre"/>
</dbReference>
<dbReference type="GO" id="GO:0007606">
    <property type="term" value="P:sensory perception of chemical stimulus"/>
    <property type="evidence" value="ECO:0007669"/>
    <property type="project" value="InterPro"/>
</dbReference>
<dbReference type="GO" id="GO:0016020">
    <property type="term" value="C:membrane"/>
    <property type="evidence" value="ECO:0007669"/>
    <property type="project" value="UniProtKB-SubCell"/>
</dbReference>
<keyword evidence="8" id="KW-1185">Reference proteome</keyword>
<feature type="transmembrane region" description="Helical" evidence="6">
    <location>
        <begin position="138"/>
        <end position="157"/>
    </location>
</feature>
<evidence type="ECO:0000256" key="2">
    <source>
        <dbReference type="ARBA" id="ARBA00006803"/>
    </source>
</evidence>
<feature type="transmembrane region" description="Helical" evidence="6">
    <location>
        <begin position="221"/>
        <end position="238"/>
    </location>
</feature>
<evidence type="ECO:0000256" key="4">
    <source>
        <dbReference type="ARBA" id="ARBA00022989"/>
    </source>
</evidence>
<feature type="transmembrane region" description="Helical" evidence="6">
    <location>
        <begin position="59"/>
        <end position="79"/>
    </location>
</feature>
<evidence type="ECO:0000256" key="6">
    <source>
        <dbReference type="SAM" id="Phobius"/>
    </source>
</evidence>
<proteinExistence type="inferred from homology"/>
<dbReference type="CTD" id="9802066"/>
<feature type="transmembrane region" description="Helical" evidence="6">
    <location>
        <begin position="99"/>
        <end position="118"/>
    </location>
</feature>
<dbReference type="GeneID" id="9802066"/>
<keyword evidence="5 6" id="KW-0472">Membrane</keyword>
<dbReference type="InterPro" id="IPR052854">
    <property type="entry name" value="Serpentine_rcpt_epsilon"/>
</dbReference>
<name>E3NEL2_CAERE</name>
<evidence type="ECO:0000313" key="7">
    <source>
        <dbReference type="EMBL" id="EFO94671.1"/>
    </source>
</evidence>
<dbReference type="RefSeq" id="XP_003093185.2">
    <property type="nucleotide sequence ID" value="XM_003093137.2"/>
</dbReference>
<feature type="transmembrane region" description="Helical" evidence="6">
    <location>
        <begin position="163"/>
        <end position="180"/>
    </location>
</feature>
<feature type="transmembrane region" description="Helical" evidence="6">
    <location>
        <begin position="250"/>
        <end position="271"/>
    </location>
</feature>
<dbReference type="HOGENOM" id="CLU_043866_1_0_1"/>
<sequence>MMGYVNRTQAISDGSWDTLRLLLYFEIVLILLNVVTICFWFSVILTARNMHPNVRLINSFYYGQYLIQLSFWVIQPIFIVSEALNDSNKFSNELFTLCSYVRIIGIYYAFCALPALVIERSFATFLLEDYEKKSNLSIGCFTVIIQLLTAGTVGYHFNRAKSTVEHTVAAIIANFLAVCLNKINERVNYKYYYELDRVSYSLSERFQITENIKVAKMFEKIVLSIGFFNIIVNTCLIIDNYEIPLFYKNIASIACDYSILTYGLIVPVVYYNNTDSWKKRVGVMMRGCFKPKVGPLKDTFGHDMTSHGAREETTKYFEMLKKQWK</sequence>
<dbReference type="eggNOG" id="ENOG502TH47">
    <property type="taxonomic scope" value="Eukaryota"/>
</dbReference>